<dbReference type="GO" id="GO:0030295">
    <property type="term" value="F:protein kinase activator activity"/>
    <property type="evidence" value="ECO:0007669"/>
    <property type="project" value="TreeGrafter"/>
</dbReference>
<dbReference type="InterPro" id="IPR036890">
    <property type="entry name" value="HATPase_C_sf"/>
</dbReference>
<keyword evidence="9" id="KW-0812">Transmembrane</keyword>
<evidence type="ECO:0000256" key="1">
    <source>
        <dbReference type="ARBA" id="ARBA00000085"/>
    </source>
</evidence>
<dbReference type="SMART" id="SM00028">
    <property type="entry name" value="TPR"/>
    <property type="match status" value="5"/>
</dbReference>
<dbReference type="InterPro" id="IPR011990">
    <property type="entry name" value="TPR-like_helical_dom_sf"/>
</dbReference>
<dbReference type="EC" id="2.7.13.3" evidence="2"/>
<dbReference type="InterPro" id="IPR003594">
    <property type="entry name" value="HATPase_dom"/>
</dbReference>
<evidence type="ECO:0000256" key="3">
    <source>
        <dbReference type="ARBA" id="ARBA00022553"/>
    </source>
</evidence>
<dbReference type="Pfam" id="PF00512">
    <property type="entry name" value="HisKA"/>
    <property type="match status" value="1"/>
</dbReference>
<dbReference type="Gene3D" id="1.10.287.130">
    <property type="match status" value="1"/>
</dbReference>
<dbReference type="SMART" id="SM00387">
    <property type="entry name" value="HATPase_c"/>
    <property type="match status" value="1"/>
</dbReference>
<dbReference type="SUPFAM" id="SSF55874">
    <property type="entry name" value="ATPase domain of HSP90 chaperone/DNA topoisomerase II/histidine kinase"/>
    <property type="match status" value="1"/>
</dbReference>
<dbReference type="GO" id="GO:0007234">
    <property type="term" value="P:osmosensory signaling via phosphorelay pathway"/>
    <property type="evidence" value="ECO:0007669"/>
    <property type="project" value="TreeGrafter"/>
</dbReference>
<evidence type="ECO:0000256" key="8">
    <source>
        <dbReference type="ARBA" id="ARBA00023012"/>
    </source>
</evidence>
<dbReference type="GO" id="GO:0000155">
    <property type="term" value="F:phosphorelay sensor kinase activity"/>
    <property type="evidence" value="ECO:0007669"/>
    <property type="project" value="InterPro"/>
</dbReference>
<keyword evidence="6" id="KW-0418">Kinase</keyword>
<dbReference type="InterPro" id="IPR004358">
    <property type="entry name" value="Sig_transdc_His_kin-like_C"/>
</dbReference>
<feature type="domain" description="Histidine kinase" evidence="11">
    <location>
        <begin position="465"/>
        <end position="679"/>
    </location>
</feature>
<dbReference type="EMBL" id="QLII01000001">
    <property type="protein sequence ID" value="RAI77976.1"/>
    <property type="molecule type" value="Genomic_DNA"/>
</dbReference>
<dbReference type="AlphaFoldDB" id="A0A327NVE2"/>
<evidence type="ECO:0000259" key="11">
    <source>
        <dbReference type="PROSITE" id="PS50109"/>
    </source>
</evidence>
<keyword evidence="3" id="KW-0597">Phosphoprotein</keyword>
<dbReference type="PANTHER" id="PTHR42878">
    <property type="entry name" value="TWO-COMPONENT HISTIDINE KINASE"/>
    <property type="match status" value="1"/>
</dbReference>
<reference evidence="12 13" key="1">
    <citation type="submission" date="2018-06" db="EMBL/GenBank/DDBJ databases">
        <title>Spirosoma sp. HMF3257 Genome sequencing and assembly.</title>
        <authorList>
            <person name="Kang H."/>
            <person name="Cha I."/>
            <person name="Kim H."/>
            <person name="Kang J."/>
            <person name="Joh K."/>
        </authorList>
    </citation>
    <scope>NUCLEOTIDE SEQUENCE [LARGE SCALE GENOMIC DNA]</scope>
    <source>
        <strain evidence="12 13">HMF3257</strain>
    </source>
</reference>
<comment type="catalytic activity">
    <reaction evidence="1">
        <text>ATP + protein L-histidine = ADP + protein N-phospho-L-histidine.</text>
        <dbReference type="EC" id="2.7.13.3"/>
    </reaction>
</comment>
<dbReference type="InterPro" id="IPR036097">
    <property type="entry name" value="HisK_dim/P_sf"/>
</dbReference>
<evidence type="ECO:0000256" key="9">
    <source>
        <dbReference type="SAM" id="Phobius"/>
    </source>
</evidence>
<keyword evidence="7" id="KW-0067">ATP-binding</keyword>
<keyword evidence="9" id="KW-0472">Membrane</keyword>
<dbReference type="SMART" id="SM00388">
    <property type="entry name" value="HisKA"/>
    <property type="match status" value="1"/>
</dbReference>
<dbReference type="Gene3D" id="3.30.565.10">
    <property type="entry name" value="Histidine kinase-like ATPase, C-terminal domain"/>
    <property type="match status" value="1"/>
</dbReference>
<dbReference type="Pfam" id="PF02518">
    <property type="entry name" value="HATPase_c"/>
    <property type="match status" value="1"/>
</dbReference>
<dbReference type="Proteomes" id="UP000249016">
    <property type="component" value="Unassembled WGS sequence"/>
</dbReference>
<dbReference type="GO" id="GO:0005524">
    <property type="term" value="F:ATP binding"/>
    <property type="evidence" value="ECO:0007669"/>
    <property type="project" value="UniProtKB-KW"/>
</dbReference>
<feature type="chain" id="PRO_5016442334" description="histidine kinase" evidence="10">
    <location>
        <begin position="20"/>
        <end position="687"/>
    </location>
</feature>
<keyword evidence="4" id="KW-0808">Transferase</keyword>
<feature type="transmembrane region" description="Helical" evidence="9">
    <location>
        <begin position="408"/>
        <end position="428"/>
    </location>
</feature>
<name>A0A327NVE2_9BACT</name>
<dbReference type="InterPro" id="IPR050351">
    <property type="entry name" value="BphY/WalK/GraS-like"/>
</dbReference>
<accession>A0A327NVE2</accession>
<evidence type="ECO:0000313" key="12">
    <source>
        <dbReference type="EMBL" id="RAI77976.1"/>
    </source>
</evidence>
<evidence type="ECO:0000313" key="13">
    <source>
        <dbReference type="Proteomes" id="UP000249016"/>
    </source>
</evidence>
<evidence type="ECO:0000256" key="4">
    <source>
        <dbReference type="ARBA" id="ARBA00022679"/>
    </source>
</evidence>
<dbReference type="PROSITE" id="PS50109">
    <property type="entry name" value="HIS_KIN"/>
    <property type="match status" value="1"/>
</dbReference>
<sequence>MRLLHFIQVLVLLGSTAGAQSTKLSVATLKAQLLVQQSDSARLQAYIAIAQHYFDVDQYDSLYKYTKEGLRVVNQSRDYRGDLHYFSARYYRQRGLYSQAITFTRQAIGYAQTANAVKKIVEFQYTLAVIYSDAGDLSRAIDQIGENIRYLTTHEDIPTLAANYLLIIALYRELKNPSLEKAYTQKYFALDKRNWPAVDRMYASILKGEILEQKGQFKQAEGAYQEGLRYARLTNSPFRVIDALEVVGINLRNQQRYKLAIQLFDAQFRKARALKSRALMAIAKRELALSYLASQRPKDALREARYALYLFRQNKQPDGIISSLGTLMTILKANGQYQEALGIYEEQQQLKENTYSERNAQKLAYMQAVFDIKTKEKTIKLLQKNAQINLLKTLRQQQQLTIARQTQLAAAVIIGLLLTLIGSVYFFLRKSQRAYSELTHQQELLQQTANELTEANAVKNKLFSLIGHDLRSPLASVKVTIRQIQANDDSFPAARLLVNRLERQVDNMLGLLTNLLDWSMIQLNGFHTFSESLLLDPLIGEILSLVSEQLQQKQLTVINQIDKTHSAMVDKQQLCVVIHNILTNAIKFTHPGGYIRIQSIGYEDIVELQIRDTGIGMSAEQIEALATWPEVRKGTMGESGIGLGLRICREMLARQGGHLLIESKLNKGTLVRIQLPTLSYQLKPDMA</sequence>
<keyword evidence="5" id="KW-0547">Nucleotide-binding</keyword>
<organism evidence="12 13">
    <name type="scientific">Spirosoma telluris</name>
    <dbReference type="NCBI Taxonomy" id="2183553"/>
    <lineage>
        <taxon>Bacteria</taxon>
        <taxon>Pseudomonadati</taxon>
        <taxon>Bacteroidota</taxon>
        <taxon>Cytophagia</taxon>
        <taxon>Cytophagales</taxon>
        <taxon>Cytophagaceae</taxon>
        <taxon>Spirosoma</taxon>
    </lineage>
</organism>
<comment type="caution">
    <text evidence="12">The sequence shown here is derived from an EMBL/GenBank/DDBJ whole genome shotgun (WGS) entry which is preliminary data.</text>
</comment>
<dbReference type="InterPro" id="IPR003661">
    <property type="entry name" value="HisK_dim/P_dom"/>
</dbReference>
<dbReference type="Gene3D" id="1.25.40.10">
    <property type="entry name" value="Tetratricopeptide repeat domain"/>
    <property type="match status" value="2"/>
</dbReference>
<evidence type="ECO:0000256" key="2">
    <source>
        <dbReference type="ARBA" id="ARBA00012438"/>
    </source>
</evidence>
<evidence type="ECO:0000256" key="6">
    <source>
        <dbReference type="ARBA" id="ARBA00022777"/>
    </source>
</evidence>
<feature type="signal peptide" evidence="10">
    <location>
        <begin position="1"/>
        <end position="19"/>
    </location>
</feature>
<dbReference type="InterPro" id="IPR005467">
    <property type="entry name" value="His_kinase_dom"/>
</dbReference>
<dbReference type="InterPro" id="IPR019734">
    <property type="entry name" value="TPR_rpt"/>
</dbReference>
<keyword evidence="9" id="KW-1133">Transmembrane helix</keyword>
<dbReference type="SUPFAM" id="SSF48452">
    <property type="entry name" value="TPR-like"/>
    <property type="match status" value="3"/>
</dbReference>
<evidence type="ECO:0000256" key="10">
    <source>
        <dbReference type="SAM" id="SignalP"/>
    </source>
</evidence>
<dbReference type="GO" id="GO:0000156">
    <property type="term" value="F:phosphorelay response regulator activity"/>
    <property type="evidence" value="ECO:0007669"/>
    <property type="project" value="TreeGrafter"/>
</dbReference>
<dbReference type="PRINTS" id="PR00344">
    <property type="entry name" value="BCTRLSENSOR"/>
</dbReference>
<keyword evidence="8" id="KW-0902">Two-component regulatory system</keyword>
<evidence type="ECO:0000256" key="7">
    <source>
        <dbReference type="ARBA" id="ARBA00022840"/>
    </source>
</evidence>
<dbReference type="SUPFAM" id="SSF47384">
    <property type="entry name" value="Homodimeric domain of signal transducing histidine kinase"/>
    <property type="match status" value="1"/>
</dbReference>
<dbReference type="PANTHER" id="PTHR42878:SF7">
    <property type="entry name" value="SENSOR HISTIDINE KINASE GLRK"/>
    <property type="match status" value="1"/>
</dbReference>
<proteinExistence type="predicted"/>
<dbReference type="OrthoDB" id="9810447at2"/>
<protein>
    <recommendedName>
        <fullName evidence="2">histidine kinase</fullName>
        <ecNumber evidence="2">2.7.13.3</ecNumber>
    </recommendedName>
</protein>
<keyword evidence="13" id="KW-1185">Reference proteome</keyword>
<gene>
    <name evidence="12" type="ORF">HMF3257_34760</name>
</gene>
<dbReference type="CDD" id="cd00082">
    <property type="entry name" value="HisKA"/>
    <property type="match status" value="1"/>
</dbReference>
<keyword evidence="10" id="KW-0732">Signal</keyword>
<evidence type="ECO:0000256" key="5">
    <source>
        <dbReference type="ARBA" id="ARBA00022741"/>
    </source>
</evidence>